<keyword evidence="5" id="KW-0479">Metal-binding</keyword>
<accession>A0A182WP81</accession>
<dbReference type="STRING" id="112268.A0A182WP81"/>
<reference evidence="11" key="1">
    <citation type="submission" date="2013-03" db="EMBL/GenBank/DDBJ databases">
        <title>The Genome Sequence of Anopheles minimus MINIMUS1.</title>
        <authorList>
            <consortium name="The Broad Institute Genomics Platform"/>
            <person name="Neafsey D.E."/>
            <person name="Walton C."/>
            <person name="Walker B."/>
            <person name="Young S.K."/>
            <person name="Zeng Q."/>
            <person name="Gargeya S."/>
            <person name="Fitzgerald M."/>
            <person name="Haas B."/>
            <person name="Abouelleil A."/>
            <person name="Allen A.W."/>
            <person name="Alvarado L."/>
            <person name="Arachchi H.M."/>
            <person name="Berlin A.M."/>
            <person name="Chapman S.B."/>
            <person name="Gainer-Dewar J."/>
            <person name="Goldberg J."/>
            <person name="Griggs A."/>
            <person name="Gujja S."/>
            <person name="Hansen M."/>
            <person name="Howarth C."/>
            <person name="Imamovic A."/>
            <person name="Ireland A."/>
            <person name="Larimer J."/>
            <person name="McCowan C."/>
            <person name="Murphy C."/>
            <person name="Pearson M."/>
            <person name="Poon T.W."/>
            <person name="Priest M."/>
            <person name="Roberts A."/>
            <person name="Saif S."/>
            <person name="Shea T."/>
            <person name="Sisk P."/>
            <person name="Sykes S."/>
            <person name="Wortman J."/>
            <person name="Nusbaum C."/>
            <person name="Birren B."/>
        </authorList>
    </citation>
    <scope>NUCLEOTIDE SEQUENCE [LARGE SCALE GENOMIC DNA]</scope>
    <source>
        <strain evidence="11">MINIMUS1</strain>
    </source>
</reference>
<dbReference type="InterPro" id="IPR037519">
    <property type="entry name" value="LITAF_fam"/>
</dbReference>
<evidence type="ECO:0000256" key="6">
    <source>
        <dbReference type="ARBA" id="ARBA00022833"/>
    </source>
</evidence>
<dbReference type="AlphaFoldDB" id="A0A182WP81"/>
<dbReference type="InterPro" id="IPR006629">
    <property type="entry name" value="LITAF"/>
</dbReference>
<evidence type="ECO:0000256" key="5">
    <source>
        <dbReference type="ARBA" id="ARBA00022723"/>
    </source>
</evidence>
<name>A0A182WP81_9DIPT</name>
<evidence type="ECO:0000256" key="4">
    <source>
        <dbReference type="ARBA" id="ARBA00005975"/>
    </source>
</evidence>
<dbReference type="PANTHER" id="PTHR23292">
    <property type="entry name" value="LIPOPOLYSACCHARIDE-INDUCED TUMOR NECROSIS FACTOR-ALPHA FACTOR"/>
    <property type="match status" value="1"/>
</dbReference>
<evidence type="ECO:0000256" key="2">
    <source>
        <dbReference type="ARBA" id="ARBA00004481"/>
    </source>
</evidence>
<dbReference type="SMART" id="SM00714">
    <property type="entry name" value="LITAF"/>
    <property type="match status" value="1"/>
</dbReference>
<dbReference type="VEuPathDB" id="VectorBase:AMIN014490"/>
<reference evidence="10" key="2">
    <citation type="submission" date="2020-05" db="UniProtKB">
        <authorList>
            <consortium name="EnsemblMetazoa"/>
        </authorList>
    </citation>
    <scope>IDENTIFICATION</scope>
    <source>
        <strain evidence="10">MINIMUS1</strain>
    </source>
</reference>
<evidence type="ECO:0000256" key="8">
    <source>
        <dbReference type="SAM" id="Phobius"/>
    </source>
</evidence>
<dbReference type="GO" id="GO:0031902">
    <property type="term" value="C:late endosome membrane"/>
    <property type="evidence" value="ECO:0007669"/>
    <property type="project" value="UniProtKB-SubCell"/>
</dbReference>
<proteinExistence type="inferred from homology"/>
<keyword evidence="6" id="KW-0862">Zinc</keyword>
<evidence type="ECO:0000256" key="7">
    <source>
        <dbReference type="ARBA" id="ARBA00023136"/>
    </source>
</evidence>
<evidence type="ECO:0000313" key="10">
    <source>
        <dbReference type="EnsemblMetazoa" id="AMIN014490-PA"/>
    </source>
</evidence>
<sequence>MDKQKAAVVNVTTALEVPATLGPDPARVVCPSCKAEVVTATKSQASNKTHIYSLVLFLMMCWPCCLIPYCCQSCKDTAHRCPNCNAFVGVFRH</sequence>
<dbReference type="PANTHER" id="PTHR23292:SF14">
    <property type="entry name" value="FI16615P1-RELATED"/>
    <property type="match status" value="1"/>
</dbReference>
<protein>
    <recommendedName>
        <fullName evidence="9">LITAF domain-containing protein</fullName>
    </recommendedName>
</protein>
<keyword evidence="8" id="KW-1133">Transmembrane helix</keyword>
<evidence type="ECO:0000313" key="11">
    <source>
        <dbReference type="Proteomes" id="UP000075920"/>
    </source>
</evidence>
<feature type="transmembrane region" description="Helical" evidence="8">
    <location>
        <begin position="51"/>
        <end position="69"/>
    </location>
</feature>
<dbReference type="Proteomes" id="UP000075920">
    <property type="component" value="Unassembled WGS sequence"/>
</dbReference>
<keyword evidence="8" id="KW-0812">Transmembrane</keyword>
<dbReference type="Pfam" id="PF10601">
    <property type="entry name" value="zf-LITAF-like"/>
    <property type="match status" value="1"/>
</dbReference>
<comment type="subcellular location">
    <subcellularLocation>
        <location evidence="2">Endosome membrane</location>
        <topology evidence="2">Peripheral membrane protein</topology>
    </subcellularLocation>
    <subcellularLocation>
        <location evidence="1">Late endosome membrane</location>
    </subcellularLocation>
    <subcellularLocation>
        <location evidence="3">Lysosome membrane</location>
        <topology evidence="3">Peripheral membrane protein</topology>
        <orientation evidence="3">Cytoplasmic side</orientation>
    </subcellularLocation>
</comment>
<keyword evidence="11" id="KW-1185">Reference proteome</keyword>
<comment type="similarity">
    <text evidence="4">Belongs to the CDIP1/LITAF family.</text>
</comment>
<organism evidence="10 11">
    <name type="scientific">Anopheles minimus</name>
    <dbReference type="NCBI Taxonomy" id="112268"/>
    <lineage>
        <taxon>Eukaryota</taxon>
        <taxon>Metazoa</taxon>
        <taxon>Ecdysozoa</taxon>
        <taxon>Arthropoda</taxon>
        <taxon>Hexapoda</taxon>
        <taxon>Insecta</taxon>
        <taxon>Pterygota</taxon>
        <taxon>Neoptera</taxon>
        <taxon>Endopterygota</taxon>
        <taxon>Diptera</taxon>
        <taxon>Nematocera</taxon>
        <taxon>Culicoidea</taxon>
        <taxon>Culicidae</taxon>
        <taxon>Anophelinae</taxon>
        <taxon>Anopheles</taxon>
    </lineage>
</organism>
<feature type="domain" description="LITAF" evidence="9">
    <location>
        <begin position="9"/>
        <end position="93"/>
    </location>
</feature>
<dbReference type="GO" id="GO:0005765">
    <property type="term" value="C:lysosomal membrane"/>
    <property type="evidence" value="ECO:0007669"/>
    <property type="project" value="UniProtKB-SubCell"/>
</dbReference>
<evidence type="ECO:0000256" key="1">
    <source>
        <dbReference type="ARBA" id="ARBA00004414"/>
    </source>
</evidence>
<dbReference type="GO" id="GO:0008270">
    <property type="term" value="F:zinc ion binding"/>
    <property type="evidence" value="ECO:0007669"/>
    <property type="project" value="TreeGrafter"/>
</dbReference>
<dbReference type="EnsemblMetazoa" id="AMIN014490-RA">
    <property type="protein sequence ID" value="AMIN014490-PA"/>
    <property type="gene ID" value="AMIN014490"/>
</dbReference>
<evidence type="ECO:0000256" key="3">
    <source>
        <dbReference type="ARBA" id="ARBA00004630"/>
    </source>
</evidence>
<evidence type="ECO:0000259" key="9">
    <source>
        <dbReference type="PROSITE" id="PS51837"/>
    </source>
</evidence>
<keyword evidence="7 8" id="KW-0472">Membrane</keyword>
<dbReference type="PROSITE" id="PS51837">
    <property type="entry name" value="LITAF"/>
    <property type="match status" value="1"/>
</dbReference>